<proteinExistence type="predicted"/>
<evidence type="ECO:0000313" key="1">
    <source>
        <dbReference type="EMBL" id="GMA86763.1"/>
    </source>
</evidence>
<name>A0ABQ6JH82_9ACTN</name>
<comment type="caution">
    <text evidence="1">The sequence shown here is derived from an EMBL/GenBank/DDBJ whole genome shotgun (WGS) entry which is preliminary data.</text>
</comment>
<evidence type="ECO:0000313" key="2">
    <source>
        <dbReference type="Proteomes" id="UP001157017"/>
    </source>
</evidence>
<dbReference type="SUPFAM" id="SSF53756">
    <property type="entry name" value="UDP-Glycosyltransferase/glycogen phosphorylase"/>
    <property type="match status" value="1"/>
</dbReference>
<reference evidence="2" key="1">
    <citation type="journal article" date="2019" name="Int. J. Syst. Evol. Microbiol.">
        <title>The Global Catalogue of Microorganisms (GCM) 10K type strain sequencing project: providing services to taxonomists for standard genome sequencing and annotation.</title>
        <authorList>
            <consortium name="The Broad Institute Genomics Platform"/>
            <consortium name="The Broad Institute Genome Sequencing Center for Infectious Disease"/>
            <person name="Wu L."/>
            <person name="Ma J."/>
        </authorList>
    </citation>
    <scope>NUCLEOTIDE SEQUENCE [LARGE SCALE GENOMIC DNA]</scope>
    <source>
        <strain evidence="2">NBRC 108730</strain>
    </source>
</reference>
<keyword evidence="2" id="KW-1185">Reference proteome</keyword>
<accession>A0ABQ6JH82</accession>
<dbReference type="Proteomes" id="UP001157017">
    <property type="component" value="Unassembled WGS sequence"/>
</dbReference>
<evidence type="ECO:0008006" key="3">
    <source>
        <dbReference type="Google" id="ProtNLM"/>
    </source>
</evidence>
<dbReference type="Pfam" id="PF13692">
    <property type="entry name" value="Glyco_trans_1_4"/>
    <property type="match status" value="1"/>
</dbReference>
<organism evidence="1 2">
    <name type="scientific">Angustibacter aerolatus</name>
    <dbReference type="NCBI Taxonomy" id="1162965"/>
    <lineage>
        <taxon>Bacteria</taxon>
        <taxon>Bacillati</taxon>
        <taxon>Actinomycetota</taxon>
        <taxon>Actinomycetes</taxon>
        <taxon>Kineosporiales</taxon>
        <taxon>Kineosporiaceae</taxon>
    </lineage>
</organism>
<dbReference type="Gene3D" id="3.40.50.2000">
    <property type="entry name" value="Glycogen Phosphorylase B"/>
    <property type="match status" value="1"/>
</dbReference>
<sequence length="179" mass="19282">MLVARDPSVRDRMRLVVAGDVRPRPPAFGRFEQADRAYLDAVRTRAEADDLRDVVVFTGHVPDGEVSGWFEAADVAVLPYTHSEQSGVANLAVAAGVPVLASSAGGLGEPVRRRAAGFRLAVARRRRRRHRRGARRRHGIPAVRAHYDALRHAASPATLATEIGSRVGAASPTQQAVTV</sequence>
<gene>
    <name evidence="1" type="ORF">GCM10025868_20130</name>
</gene>
<dbReference type="EMBL" id="BSUZ01000001">
    <property type="protein sequence ID" value="GMA86763.1"/>
    <property type="molecule type" value="Genomic_DNA"/>
</dbReference>
<protein>
    <recommendedName>
        <fullName evidence="3">Glycosyl transferase family 1 domain-containing protein</fullName>
    </recommendedName>
</protein>